<evidence type="ECO:0000256" key="2">
    <source>
        <dbReference type="PROSITE-ProRule" id="PRU00169"/>
    </source>
</evidence>
<dbReference type="SMART" id="SM00448">
    <property type="entry name" value="REC"/>
    <property type="match status" value="1"/>
</dbReference>
<sequence length="280" mass="31305">MEKRKKLGEIFVENGTLSEKTVARMLKVSQRLGKRFGTLVEELELVTGEELAAALATQYGCRVASNFAGFAFAPELLSVISVDVAMQNHIFPLKLDNKRLALAMADPTESRIVKNIAANHGLTIVPFIATRNEIYAAICKNYLQKDVSKSTTTTVLVVEDDKLIGTMFGDFLSRQGYRVVFASDGLEAYKAVLTERPQVVITDLYMPKLDGYGLFEALRSVPELKAIPVILISSSVHPEDEVRAFERGFFDFIVKPVKEGTLITRVKRALQFYERKYQLS</sequence>
<dbReference type="EMBL" id="BLXX01000001">
    <property type="protein sequence ID" value="GFO57807.1"/>
    <property type="molecule type" value="Genomic_DNA"/>
</dbReference>
<gene>
    <name evidence="4" type="ORF">GMST_01320</name>
</gene>
<dbReference type="RefSeq" id="WP_183352672.1">
    <property type="nucleotide sequence ID" value="NZ_BLXX01000001.1"/>
</dbReference>
<dbReference type="InterPro" id="IPR011006">
    <property type="entry name" value="CheY-like_superfamily"/>
</dbReference>
<proteinExistence type="predicted"/>
<dbReference type="AlphaFoldDB" id="A0A6V8MCX5"/>
<accession>A0A6V8MCX5</accession>
<keyword evidence="5" id="KW-1185">Reference proteome</keyword>
<feature type="modified residue" description="4-aspartylphosphate" evidence="2">
    <location>
        <position position="203"/>
    </location>
</feature>
<dbReference type="Gene3D" id="3.40.50.2300">
    <property type="match status" value="1"/>
</dbReference>
<dbReference type="PANTHER" id="PTHR44591">
    <property type="entry name" value="STRESS RESPONSE REGULATOR PROTEIN 1"/>
    <property type="match status" value="1"/>
</dbReference>
<evidence type="ECO:0000313" key="5">
    <source>
        <dbReference type="Proteomes" id="UP000556026"/>
    </source>
</evidence>
<evidence type="ECO:0000256" key="1">
    <source>
        <dbReference type="ARBA" id="ARBA00022553"/>
    </source>
</evidence>
<dbReference type="InterPro" id="IPR001789">
    <property type="entry name" value="Sig_transdc_resp-reg_receiver"/>
</dbReference>
<dbReference type="Gene3D" id="3.30.300.160">
    <property type="entry name" value="Type II secretion system, protein E, N-terminal domain"/>
    <property type="match status" value="1"/>
</dbReference>
<dbReference type="Pfam" id="PF00072">
    <property type="entry name" value="Response_reg"/>
    <property type="match status" value="1"/>
</dbReference>
<dbReference type="SUPFAM" id="SSF52172">
    <property type="entry name" value="CheY-like"/>
    <property type="match status" value="1"/>
</dbReference>
<dbReference type="PANTHER" id="PTHR44591:SF3">
    <property type="entry name" value="RESPONSE REGULATORY DOMAIN-CONTAINING PROTEIN"/>
    <property type="match status" value="1"/>
</dbReference>
<reference evidence="5" key="1">
    <citation type="submission" date="2020-06" db="EMBL/GenBank/DDBJ databases">
        <title>Draft genomic sequence of Geomonas sp. Red330.</title>
        <authorList>
            <person name="Itoh H."/>
            <person name="Zhenxing X."/>
            <person name="Ushijima N."/>
            <person name="Masuda Y."/>
            <person name="Shiratori Y."/>
            <person name="Senoo K."/>
        </authorList>
    </citation>
    <scope>NUCLEOTIDE SEQUENCE [LARGE SCALE GENOMIC DNA]</scope>
    <source>
        <strain evidence="5">Red330</strain>
    </source>
</reference>
<feature type="domain" description="Response regulatory" evidence="3">
    <location>
        <begin position="154"/>
        <end position="270"/>
    </location>
</feature>
<dbReference type="Proteomes" id="UP000556026">
    <property type="component" value="Unassembled WGS sequence"/>
</dbReference>
<dbReference type="CDD" id="cd00156">
    <property type="entry name" value="REC"/>
    <property type="match status" value="1"/>
</dbReference>
<dbReference type="PROSITE" id="PS50110">
    <property type="entry name" value="RESPONSE_REGULATORY"/>
    <property type="match status" value="1"/>
</dbReference>
<dbReference type="InterPro" id="IPR050595">
    <property type="entry name" value="Bact_response_regulator"/>
</dbReference>
<evidence type="ECO:0000313" key="4">
    <source>
        <dbReference type="EMBL" id="GFO57807.1"/>
    </source>
</evidence>
<dbReference type="InterPro" id="IPR007831">
    <property type="entry name" value="T2SS_GspE_N"/>
</dbReference>
<dbReference type="Pfam" id="PF05157">
    <property type="entry name" value="MshEN"/>
    <property type="match status" value="1"/>
</dbReference>
<dbReference type="SUPFAM" id="SSF160246">
    <property type="entry name" value="EspE N-terminal domain-like"/>
    <property type="match status" value="1"/>
</dbReference>
<comment type="caution">
    <text evidence="4">The sequence shown here is derived from an EMBL/GenBank/DDBJ whole genome shotgun (WGS) entry which is preliminary data.</text>
</comment>
<dbReference type="InterPro" id="IPR037257">
    <property type="entry name" value="T2SS_E_N_sf"/>
</dbReference>
<name>A0A6V8MCX5_9BACT</name>
<organism evidence="4 5">
    <name type="scientific">Geomonas silvestris</name>
    <dbReference type="NCBI Taxonomy" id="2740184"/>
    <lineage>
        <taxon>Bacteria</taxon>
        <taxon>Pseudomonadati</taxon>
        <taxon>Thermodesulfobacteriota</taxon>
        <taxon>Desulfuromonadia</taxon>
        <taxon>Geobacterales</taxon>
        <taxon>Geobacteraceae</taxon>
        <taxon>Geomonas</taxon>
    </lineage>
</organism>
<evidence type="ECO:0000259" key="3">
    <source>
        <dbReference type="PROSITE" id="PS50110"/>
    </source>
</evidence>
<protein>
    <recommendedName>
        <fullName evidence="3">Response regulatory domain-containing protein</fullName>
    </recommendedName>
</protein>
<keyword evidence="1 2" id="KW-0597">Phosphoprotein</keyword>
<dbReference type="GO" id="GO:0000160">
    <property type="term" value="P:phosphorelay signal transduction system"/>
    <property type="evidence" value="ECO:0007669"/>
    <property type="project" value="InterPro"/>
</dbReference>